<protein>
    <submittedName>
        <fullName evidence="1">Uncharacterized protein</fullName>
    </submittedName>
</protein>
<dbReference type="AlphaFoldDB" id="A0A066VLH1"/>
<evidence type="ECO:0000313" key="2">
    <source>
        <dbReference type="Proteomes" id="UP000027361"/>
    </source>
</evidence>
<dbReference type="EMBL" id="JMSN01000083">
    <property type="protein sequence ID" value="KDN41143.1"/>
    <property type="molecule type" value="Genomic_DNA"/>
</dbReference>
<dbReference type="Proteomes" id="UP000027361">
    <property type="component" value="Unassembled WGS sequence"/>
</dbReference>
<proteinExistence type="predicted"/>
<dbReference type="RefSeq" id="XP_013241612.1">
    <property type="nucleotide sequence ID" value="XM_013386158.1"/>
</dbReference>
<evidence type="ECO:0000313" key="1">
    <source>
        <dbReference type="EMBL" id="KDN41143.1"/>
    </source>
</evidence>
<sequence>MSLPIVLLWVQVRSSPAYQDSKSISQVVRQLALLFHAPVTIRYKIAQVKSTPIDDTVYLNAAFWFHLRIVYIHPDAVCVCVSFDRWQWCQRLAPLFEQTAARRGSAHQHNHTFQAFP</sequence>
<keyword evidence="2" id="KW-1185">Reference proteome</keyword>
<comment type="caution">
    <text evidence="1">The sequence shown here is derived from an EMBL/GenBank/DDBJ whole genome shotgun (WGS) entry which is preliminary data.</text>
</comment>
<name>A0A066VLH1_TILAU</name>
<gene>
    <name evidence="1" type="ORF">K437DRAFT_258379</name>
</gene>
<dbReference type="GeneID" id="25264962"/>
<accession>A0A066VLH1</accession>
<reference evidence="1 2" key="1">
    <citation type="submission" date="2014-05" db="EMBL/GenBank/DDBJ databases">
        <title>Draft genome sequence of a rare smut relative, Tilletiaria anomala UBC 951.</title>
        <authorList>
            <consortium name="DOE Joint Genome Institute"/>
            <person name="Toome M."/>
            <person name="Kuo A."/>
            <person name="Henrissat B."/>
            <person name="Lipzen A."/>
            <person name="Tritt A."/>
            <person name="Yoshinaga Y."/>
            <person name="Zane M."/>
            <person name="Barry K."/>
            <person name="Grigoriev I.V."/>
            <person name="Spatafora J.W."/>
            <person name="Aimea M.C."/>
        </authorList>
    </citation>
    <scope>NUCLEOTIDE SEQUENCE [LARGE SCALE GENOMIC DNA]</scope>
    <source>
        <strain evidence="1 2">UBC 951</strain>
    </source>
</reference>
<organism evidence="1 2">
    <name type="scientific">Tilletiaria anomala (strain ATCC 24038 / CBS 436.72 / UBC 951)</name>
    <dbReference type="NCBI Taxonomy" id="1037660"/>
    <lineage>
        <taxon>Eukaryota</taxon>
        <taxon>Fungi</taxon>
        <taxon>Dikarya</taxon>
        <taxon>Basidiomycota</taxon>
        <taxon>Ustilaginomycotina</taxon>
        <taxon>Exobasidiomycetes</taxon>
        <taxon>Georgefischeriales</taxon>
        <taxon>Tilletiariaceae</taxon>
        <taxon>Tilletiaria</taxon>
    </lineage>
</organism>
<dbReference type="HOGENOM" id="CLU_2086459_0_0_1"/>
<dbReference type="InParanoid" id="A0A066VLH1"/>